<gene>
    <name evidence="2" type="ORF">HIM_09448</name>
</gene>
<evidence type="ECO:0000313" key="3">
    <source>
        <dbReference type="Proteomes" id="UP000054481"/>
    </source>
</evidence>
<feature type="compositionally biased region" description="Basic and acidic residues" evidence="1">
    <location>
        <begin position="178"/>
        <end position="194"/>
    </location>
</feature>
<dbReference type="EMBL" id="KQ030586">
    <property type="protein sequence ID" value="KJZ71149.1"/>
    <property type="molecule type" value="Genomic_DNA"/>
</dbReference>
<feature type="region of interest" description="Disordered" evidence="1">
    <location>
        <begin position="1"/>
        <end position="26"/>
    </location>
</feature>
<accession>A0A0F8A337</accession>
<organism evidence="2 3">
    <name type="scientific">Hirsutella minnesotensis 3608</name>
    <dbReference type="NCBI Taxonomy" id="1043627"/>
    <lineage>
        <taxon>Eukaryota</taxon>
        <taxon>Fungi</taxon>
        <taxon>Dikarya</taxon>
        <taxon>Ascomycota</taxon>
        <taxon>Pezizomycotina</taxon>
        <taxon>Sordariomycetes</taxon>
        <taxon>Hypocreomycetidae</taxon>
        <taxon>Hypocreales</taxon>
        <taxon>Ophiocordycipitaceae</taxon>
        <taxon>Hirsutella</taxon>
    </lineage>
</organism>
<feature type="compositionally biased region" description="Basic and acidic residues" evidence="1">
    <location>
        <begin position="13"/>
        <end position="26"/>
    </location>
</feature>
<feature type="compositionally biased region" description="Basic and acidic residues" evidence="1">
    <location>
        <begin position="128"/>
        <end position="137"/>
    </location>
</feature>
<dbReference type="Proteomes" id="UP000054481">
    <property type="component" value="Unassembled WGS sequence"/>
</dbReference>
<dbReference type="OrthoDB" id="5397183at2759"/>
<keyword evidence="3" id="KW-1185">Reference proteome</keyword>
<reference evidence="2 3" key="1">
    <citation type="journal article" date="2014" name="Genome Biol. Evol.">
        <title>Comparative genomics and transcriptomics analyses reveal divergent lifestyle features of nematode endoparasitic fungus Hirsutella minnesotensis.</title>
        <authorList>
            <person name="Lai Y."/>
            <person name="Liu K."/>
            <person name="Zhang X."/>
            <person name="Zhang X."/>
            <person name="Li K."/>
            <person name="Wang N."/>
            <person name="Shu C."/>
            <person name="Wu Y."/>
            <person name="Wang C."/>
            <person name="Bushley K.E."/>
            <person name="Xiang M."/>
            <person name="Liu X."/>
        </authorList>
    </citation>
    <scope>NUCLEOTIDE SEQUENCE [LARGE SCALE GENOMIC DNA]</scope>
    <source>
        <strain evidence="2 3">3608</strain>
    </source>
</reference>
<proteinExistence type="predicted"/>
<sequence length="298" mass="32897">MPSMGCFHKRNRASNDDSLGKPEEPAAKRRFEIMASERRDSADNAVADPCMSFNVGPGLAATNEFSDFFDDELFTLESSTQSNSTLVGKEYESIDDLFDDTSSLEYDGLPSSTVTALAQQPPSSVLRGLDRGSRSAEEFDPTLQCSPPDSCATLALGGSREPTELASSSECSWSCIQDDNRQPKKPSELSKPGRDPITSTSHETDEACSPGIAGLSQNAAKQRDCRLVVPPDADKTFFHVVEMIEAKLQRFKGQPEAEFDWFARVLYSVRENFHQKQHFQFRDLFTENPPFLSGTLLG</sequence>
<dbReference type="AlphaFoldDB" id="A0A0F8A337"/>
<feature type="region of interest" description="Disordered" evidence="1">
    <location>
        <begin position="177"/>
        <end position="212"/>
    </location>
</feature>
<evidence type="ECO:0000256" key="1">
    <source>
        <dbReference type="SAM" id="MobiDB-lite"/>
    </source>
</evidence>
<evidence type="ECO:0000313" key="2">
    <source>
        <dbReference type="EMBL" id="KJZ71149.1"/>
    </source>
</evidence>
<name>A0A0F8A337_9HYPO</name>
<feature type="region of interest" description="Disordered" evidence="1">
    <location>
        <begin position="118"/>
        <end position="144"/>
    </location>
</feature>
<protein>
    <submittedName>
        <fullName evidence="2">Uncharacterized protein</fullName>
    </submittedName>
</protein>